<dbReference type="GO" id="GO:0005829">
    <property type="term" value="C:cytosol"/>
    <property type="evidence" value="ECO:0007669"/>
    <property type="project" value="TreeGrafter"/>
</dbReference>
<dbReference type="Pfam" id="PF06167">
    <property type="entry name" value="Peptidase_M90"/>
    <property type="match status" value="1"/>
</dbReference>
<dbReference type="InterPro" id="IPR024079">
    <property type="entry name" value="MetalloPept_cat_dom_sf"/>
</dbReference>
<evidence type="ECO:0000313" key="4">
    <source>
        <dbReference type="EMBL" id="CAB4936694.1"/>
    </source>
</evidence>
<evidence type="ECO:0000313" key="3">
    <source>
        <dbReference type="EMBL" id="CAB4852143.1"/>
    </source>
</evidence>
<dbReference type="InterPro" id="IPR042252">
    <property type="entry name" value="MtfA_N"/>
</dbReference>
<dbReference type="EMBL" id="CAEZYF010000009">
    <property type="protein sequence ID" value="CAB4725109.1"/>
    <property type="molecule type" value="Genomic_DNA"/>
</dbReference>
<dbReference type="AlphaFoldDB" id="A0A6J6A742"/>
<organism evidence="1">
    <name type="scientific">freshwater metagenome</name>
    <dbReference type="NCBI Taxonomy" id="449393"/>
    <lineage>
        <taxon>unclassified sequences</taxon>
        <taxon>metagenomes</taxon>
        <taxon>ecological metagenomes</taxon>
    </lineage>
</organism>
<protein>
    <submittedName>
        <fullName evidence="1">Unannotated protein</fullName>
    </submittedName>
</protein>
<dbReference type="GO" id="GO:0008237">
    <property type="term" value="F:metallopeptidase activity"/>
    <property type="evidence" value="ECO:0007669"/>
    <property type="project" value="InterPro"/>
</dbReference>
<name>A0A6J6A742_9ZZZZ</name>
<dbReference type="Gene3D" id="1.10.472.150">
    <property type="entry name" value="Glucose-regulated metallo-peptidase M90, N-terminal domain"/>
    <property type="match status" value="1"/>
</dbReference>
<dbReference type="PANTHER" id="PTHR30164:SF2">
    <property type="entry name" value="PROTEIN MTFA"/>
    <property type="match status" value="1"/>
</dbReference>
<evidence type="ECO:0000313" key="1">
    <source>
        <dbReference type="EMBL" id="CAB4363963.1"/>
    </source>
</evidence>
<proteinExistence type="predicted"/>
<reference evidence="1" key="1">
    <citation type="submission" date="2020-05" db="EMBL/GenBank/DDBJ databases">
        <authorList>
            <person name="Chiriac C."/>
            <person name="Salcher M."/>
            <person name="Ghai R."/>
            <person name="Kavagutti S V."/>
        </authorList>
    </citation>
    <scope>NUCLEOTIDE SEQUENCE</scope>
</reference>
<evidence type="ECO:0000313" key="2">
    <source>
        <dbReference type="EMBL" id="CAB4725109.1"/>
    </source>
</evidence>
<dbReference type="CDD" id="cd20169">
    <property type="entry name" value="Peptidase_M90_mtfA"/>
    <property type="match status" value="1"/>
</dbReference>
<accession>A0A6J6A742</accession>
<evidence type="ECO:0000313" key="5">
    <source>
        <dbReference type="EMBL" id="CAB4981384.1"/>
    </source>
</evidence>
<gene>
    <name evidence="2" type="ORF">UFOPK2656_01713</name>
    <name evidence="3" type="ORF">UFOPK3267_01910</name>
    <name evidence="4" type="ORF">UFOPK3651_01855</name>
    <name evidence="5" type="ORF">UFOPK3931_00828</name>
    <name evidence="1" type="ORF">UFOPK4189_01732</name>
</gene>
<dbReference type="InterPro" id="IPR010384">
    <property type="entry name" value="MtfA_fam"/>
</dbReference>
<dbReference type="SUPFAM" id="SSF55486">
    <property type="entry name" value="Metalloproteases ('zincins'), catalytic domain"/>
    <property type="match status" value="1"/>
</dbReference>
<dbReference type="EMBL" id="CAFBOL010000014">
    <property type="protein sequence ID" value="CAB4981384.1"/>
    <property type="molecule type" value="Genomic_DNA"/>
</dbReference>
<dbReference type="PANTHER" id="PTHR30164">
    <property type="entry name" value="MTFA PEPTIDASE"/>
    <property type="match status" value="1"/>
</dbReference>
<dbReference type="EMBL" id="CAESGF010000009">
    <property type="protein sequence ID" value="CAB4363963.1"/>
    <property type="molecule type" value="Genomic_DNA"/>
</dbReference>
<dbReference type="Gene3D" id="3.40.390.10">
    <property type="entry name" value="Collagenase (Catalytic Domain)"/>
    <property type="match status" value="1"/>
</dbReference>
<dbReference type="EMBL" id="CAFBMT010000009">
    <property type="protein sequence ID" value="CAB4936694.1"/>
    <property type="molecule type" value="Genomic_DNA"/>
</dbReference>
<sequence>MLWRRRQDPEISPEVIDAVMRRNVGIAARLAPDDRERLRLLTAELVSTKSWEGVSGLSITDEMKVTIAANAAIPILAHDTWPYRQVKAIIVRPSSTTSNSRRSGPAAGTYTNETVDIVGEAVPNFGPVALSWDTVVYESRHPHHGNNVVIHEFAHKIDMNDGYADGVPPLRGAFLDGWREVLNDEFERTEARESDAVLRPYAFSSPAEFFAVSSEVFFCRPAELNEAKPVLYAALRELYAQDPARWRPASVG</sequence>
<dbReference type="EMBL" id="CAFBIY010000112">
    <property type="protein sequence ID" value="CAB4852143.1"/>
    <property type="molecule type" value="Genomic_DNA"/>
</dbReference>
<dbReference type="GO" id="GO:0004177">
    <property type="term" value="F:aminopeptidase activity"/>
    <property type="evidence" value="ECO:0007669"/>
    <property type="project" value="TreeGrafter"/>
</dbReference>